<proteinExistence type="predicted"/>
<keyword evidence="4" id="KW-1185">Reference proteome</keyword>
<dbReference type="PANTHER" id="PTHR35896:SF3">
    <property type="entry name" value="MAJOR FACILITATOR SUPERFAMILY TRANSPORTER"/>
    <property type="match status" value="1"/>
</dbReference>
<dbReference type="InterPro" id="IPR053008">
    <property type="entry name" value="Phomopsin_biosynth_assoc"/>
</dbReference>
<dbReference type="Proteomes" id="UP000077069">
    <property type="component" value="Unassembled WGS sequence"/>
</dbReference>
<evidence type="ECO:0000313" key="3">
    <source>
        <dbReference type="EMBL" id="OAF99796.1"/>
    </source>
</evidence>
<dbReference type="AlphaFoldDB" id="A0A177BZC7"/>
<reference evidence="3 4" key="1">
    <citation type="submission" date="2016-05" db="EMBL/GenBank/DDBJ databases">
        <title>Comparative analysis of secretome profiles of manganese(II)-oxidizing ascomycete fungi.</title>
        <authorList>
            <consortium name="DOE Joint Genome Institute"/>
            <person name="Zeiner C.A."/>
            <person name="Purvine S.O."/>
            <person name="Zink E.M."/>
            <person name="Wu S."/>
            <person name="Pasa-Tolic L."/>
            <person name="Chaput D.L."/>
            <person name="Haridas S."/>
            <person name="Grigoriev I.V."/>
            <person name="Santelli C.M."/>
            <person name="Hansel C.M."/>
        </authorList>
    </citation>
    <scope>NUCLEOTIDE SEQUENCE [LARGE SCALE GENOMIC DNA]</scope>
    <source>
        <strain evidence="3 4">AP3s5-JAC2a</strain>
    </source>
</reference>
<name>A0A177BZC7_9PLEO</name>
<keyword evidence="2" id="KW-1133">Transmembrane helix</keyword>
<dbReference type="RefSeq" id="XP_018030162.1">
    <property type="nucleotide sequence ID" value="XM_018183753.1"/>
</dbReference>
<evidence type="ECO:0000256" key="1">
    <source>
        <dbReference type="SAM" id="MobiDB-lite"/>
    </source>
</evidence>
<dbReference type="GeneID" id="28767239"/>
<keyword evidence="2" id="KW-0472">Membrane</keyword>
<gene>
    <name evidence="3" type="ORF">CC84DRAFT_1232353</name>
</gene>
<dbReference type="STRING" id="1460663.A0A177BZC7"/>
<keyword evidence="2" id="KW-0812">Transmembrane</keyword>
<dbReference type="OrthoDB" id="3501153at2759"/>
<organism evidence="3 4">
    <name type="scientific">Paraphaeosphaeria sporulosa</name>
    <dbReference type="NCBI Taxonomy" id="1460663"/>
    <lineage>
        <taxon>Eukaryota</taxon>
        <taxon>Fungi</taxon>
        <taxon>Dikarya</taxon>
        <taxon>Ascomycota</taxon>
        <taxon>Pezizomycotina</taxon>
        <taxon>Dothideomycetes</taxon>
        <taxon>Pleosporomycetidae</taxon>
        <taxon>Pleosporales</taxon>
        <taxon>Massarineae</taxon>
        <taxon>Didymosphaeriaceae</taxon>
        <taxon>Paraphaeosphaeria</taxon>
    </lineage>
</organism>
<dbReference type="PANTHER" id="PTHR35896">
    <property type="entry name" value="IG-LIKE DOMAIN-CONTAINING PROTEIN"/>
    <property type="match status" value="1"/>
</dbReference>
<protein>
    <submittedName>
        <fullName evidence="3">Uncharacterized protein</fullName>
    </submittedName>
</protein>
<feature type="region of interest" description="Disordered" evidence="1">
    <location>
        <begin position="65"/>
        <end position="91"/>
    </location>
</feature>
<dbReference type="InParanoid" id="A0A177BZC7"/>
<dbReference type="EMBL" id="KV441561">
    <property type="protein sequence ID" value="OAF99796.1"/>
    <property type="molecule type" value="Genomic_DNA"/>
</dbReference>
<sequence>MGNSASLARVVHQSMSNDPIRIILFPRCDTRPQFLQHLFNMPNTTMWPAPLKSFKDRIISPLSPIYTEVPDGDSEKDSENGSGITEKQELAPGKRSCQRRFLLGLVLIAIGAGIGFLAASIARKPGTGTQALASDIAVACQPSYESTPQPKLIYDCGSDIASAKAADCAFDMLSHTWVPKPCYDHETDTEFREWIFNPNRTGGAFPYFLSSKLTVDTHIDGIDALSAVPADTWIWSHGEEHVGHCIFVVRRIHRALEGKFRWSDDVANFDHTSHCAHEMLESILEKAPLRRFEGGTVTLKVKYDKCTYGTH</sequence>
<feature type="transmembrane region" description="Helical" evidence="2">
    <location>
        <begin position="101"/>
        <end position="122"/>
    </location>
</feature>
<evidence type="ECO:0000256" key="2">
    <source>
        <dbReference type="SAM" id="Phobius"/>
    </source>
</evidence>
<accession>A0A177BZC7</accession>
<evidence type="ECO:0000313" key="4">
    <source>
        <dbReference type="Proteomes" id="UP000077069"/>
    </source>
</evidence>